<proteinExistence type="predicted"/>
<dbReference type="EMBL" id="VCUW02000002">
    <property type="protein sequence ID" value="TRG52456.1"/>
    <property type="molecule type" value="Genomic_DNA"/>
</dbReference>
<protein>
    <recommendedName>
        <fullName evidence="3">Lipoprotein</fullName>
    </recommendedName>
</protein>
<comment type="caution">
    <text evidence="1">The sequence shown here is derived from an EMBL/GenBank/DDBJ whole genome shotgun (WGS) entry which is preliminary data.</text>
</comment>
<sequence>MRDLILQLSKSSIYSTKPFKRSLLTLAICASVVSVEAVANTRANDMASSATPASVGHRPVATTNAKKIEVSGELTTGSTLQIADVFIRDEDGDPLSLDKMNNADDIKWYLVDNEAADPSGTPAATGTAFTIPADAGGKKIKIVYRIKTATGTPDSAFLPATVLLTSASSGVGGDSAADGTISNKLRSVTINVVNESGKPTDELNGTNDANTPVVGGTLEAVLECAATAAAECEVSNYNFTWQMADAGTPDKFTDLNNTNAEKHKYIIKGTEQNKLFRVHVTPKTTKATPENKRAIRR</sequence>
<evidence type="ECO:0000313" key="1">
    <source>
        <dbReference type="EMBL" id="TRG52456.1"/>
    </source>
</evidence>
<evidence type="ECO:0008006" key="3">
    <source>
        <dbReference type="Google" id="ProtNLM"/>
    </source>
</evidence>
<evidence type="ECO:0000313" key="2">
    <source>
        <dbReference type="Proteomes" id="UP000319232"/>
    </source>
</evidence>
<dbReference type="NCBIfam" id="NF040485">
    <property type="entry name" value="ZirU_fam"/>
    <property type="match status" value="1"/>
</dbReference>
<gene>
    <name evidence="1" type="ORF">FG704_005540</name>
</gene>
<dbReference type="InterPro" id="IPR054665">
    <property type="entry name" value="ZirU-like_dom"/>
</dbReference>
<accession>A0A4Z9PPX9</accession>
<dbReference type="RefSeq" id="WP_063177148.1">
    <property type="nucleotide sequence ID" value="NZ_VCUW02000002.1"/>
</dbReference>
<dbReference type="AlphaFoldDB" id="A0A4Z9PPX9"/>
<dbReference type="Proteomes" id="UP000319232">
    <property type="component" value="Unassembled WGS sequence"/>
</dbReference>
<reference evidence="1 2" key="1">
    <citation type="journal article" date="2019" name="Appl. Environ. Microbiol.">
        <title>Clinically Unreported Salmonellosis Outbreak Detected via Comparative Genomic Analysis of Municipal Wastewater Salmonella Isolates.</title>
        <authorList>
            <person name="Diemert S."/>
            <person name="Yan T."/>
        </authorList>
    </citation>
    <scope>NUCLEOTIDE SEQUENCE [LARGE SCALE GENOMIC DNA]</scope>
    <source>
        <strain evidence="1 2">HIY0183</strain>
    </source>
</reference>
<organism evidence="1 2">
    <name type="scientific">Salmonella anatum</name>
    <dbReference type="NCBI Taxonomy" id="58712"/>
    <lineage>
        <taxon>Bacteria</taxon>
        <taxon>Pseudomonadati</taxon>
        <taxon>Pseudomonadota</taxon>
        <taxon>Gammaproteobacteria</taxon>
        <taxon>Enterobacterales</taxon>
        <taxon>Enterobacteriaceae</taxon>
        <taxon>Salmonella</taxon>
    </lineage>
</organism>
<name>A0A4Z9PPX9_SALAN</name>